<dbReference type="AlphaFoldDB" id="A0A6L6LG42"/>
<dbReference type="Pfam" id="PF02086">
    <property type="entry name" value="MethyltransfD12"/>
    <property type="match status" value="2"/>
</dbReference>
<evidence type="ECO:0000256" key="3">
    <source>
        <dbReference type="ARBA" id="ARBA00022603"/>
    </source>
</evidence>
<dbReference type="Gene3D" id="3.40.50.150">
    <property type="entry name" value="Vaccinia Virus protein VP39"/>
    <property type="match status" value="2"/>
</dbReference>
<evidence type="ECO:0000313" key="7">
    <source>
        <dbReference type="EMBL" id="MTR63099.1"/>
    </source>
</evidence>
<evidence type="ECO:0000256" key="1">
    <source>
        <dbReference type="ARBA" id="ARBA00006594"/>
    </source>
</evidence>
<dbReference type="GO" id="GO:0009307">
    <property type="term" value="P:DNA restriction-modification system"/>
    <property type="evidence" value="ECO:0007669"/>
    <property type="project" value="InterPro"/>
</dbReference>
<name>A0A6L6LG42_STRPA</name>
<dbReference type="InterPro" id="IPR002052">
    <property type="entry name" value="DNA_methylase_N6_adenine_CS"/>
</dbReference>
<reference evidence="7 8" key="1">
    <citation type="journal article" date="2019" name="Nat. Med.">
        <title>A library of human gut bacterial isolates paired with longitudinal multiomics data enables mechanistic microbiome research.</title>
        <authorList>
            <person name="Poyet M."/>
            <person name="Groussin M."/>
            <person name="Gibbons S.M."/>
            <person name="Avila-Pacheco J."/>
            <person name="Jiang X."/>
            <person name="Kearney S.M."/>
            <person name="Perrotta A.R."/>
            <person name="Berdy B."/>
            <person name="Zhao S."/>
            <person name="Lieberman T.D."/>
            <person name="Swanson P.K."/>
            <person name="Smith M."/>
            <person name="Roesemann S."/>
            <person name="Alexander J.E."/>
            <person name="Rich S.A."/>
            <person name="Livny J."/>
            <person name="Vlamakis H."/>
            <person name="Clish C."/>
            <person name="Bullock K."/>
            <person name="Deik A."/>
            <person name="Scott J."/>
            <person name="Pierce K.A."/>
            <person name="Xavier R.J."/>
            <person name="Alm E.J."/>
        </authorList>
    </citation>
    <scope>NUCLEOTIDE SEQUENCE [LARGE SCALE GENOMIC DNA]</scope>
    <source>
        <strain evidence="7 8">BIOML-A10</strain>
    </source>
</reference>
<dbReference type="RefSeq" id="WP_155167782.1">
    <property type="nucleotide sequence ID" value="NZ_WMYU01000001.1"/>
</dbReference>
<keyword evidence="3 7" id="KW-0489">Methyltransferase</keyword>
<dbReference type="EC" id="2.1.1.72" evidence="2"/>
<dbReference type="SUPFAM" id="SSF53335">
    <property type="entry name" value="S-adenosyl-L-methionine-dependent methyltransferases"/>
    <property type="match status" value="2"/>
</dbReference>
<protein>
    <recommendedName>
        <fullName evidence="2">site-specific DNA-methyltransferase (adenine-specific)</fullName>
        <ecNumber evidence="2">2.1.1.72</ecNumber>
    </recommendedName>
</protein>
<sequence length="613" mass="71900">MRFLGNKESIVHEIKELLEKKKLTGKDLTLFDAFCGTGAVSDYLKNDFNIILNDSLTWCTHYAKSRVLDSSVLFKKLGFNPIDFLNDSEECREGFFFENYSPARSDRMYFTPKNASRIDYFREQIEVWYQEKQIDNNEYSYLLACLIESVSRVANVAGVYGAFLKKWDSRALKDIEFLPVLRSKGSTNYYKVKNASIEEIISKVECDVLYIDPPYTQNQYGTQYHLLETLILNDEPQISKITGSRPTAPMRSQWSKNPWAHILFDKIVFETKANYILFSYSSDGIMSKAFIESCLKRYGKPESYVCKKINYKKYTNHKSKSSKNHFEYLFFVEKKNVIEINYESPLNYIGSKSKMIAYLKSRIIPTKQFVDVFGGGFNVGINMNSEQIIYNDINDRVVELVKSFYDYDTYDYIMYIRKNIKKFNLDASNKEGYLKIRDYYNNLPESSKDPRLLYTVILYGFNQQIRFNGKLEFNNPVGMRWFNDKVLEKLISFSRHIKSLNVEFLNQTFTEFAKEIKVDSFYYMDPPYMLTLGSYNDGKRGFEGWTKQHETEMFNFANKINTAGAYFMISYVIEHKGIKNKEFLEWVESNGYNLSEAEAIPGRNREEIVVTNY</sequence>
<evidence type="ECO:0000256" key="5">
    <source>
        <dbReference type="ARBA" id="ARBA00022691"/>
    </source>
</evidence>
<dbReference type="GO" id="GO:0032259">
    <property type="term" value="P:methylation"/>
    <property type="evidence" value="ECO:0007669"/>
    <property type="project" value="UniProtKB-KW"/>
</dbReference>
<dbReference type="Proteomes" id="UP000462658">
    <property type="component" value="Unassembled WGS sequence"/>
</dbReference>
<evidence type="ECO:0000313" key="8">
    <source>
        <dbReference type="Proteomes" id="UP000462658"/>
    </source>
</evidence>
<dbReference type="GO" id="GO:0006298">
    <property type="term" value="P:mismatch repair"/>
    <property type="evidence" value="ECO:0007669"/>
    <property type="project" value="TreeGrafter"/>
</dbReference>
<dbReference type="GO" id="GO:0043565">
    <property type="term" value="F:sequence-specific DNA binding"/>
    <property type="evidence" value="ECO:0007669"/>
    <property type="project" value="TreeGrafter"/>
</dbReference>
<dbReference type="PRINTS" id="PR00505">
    <property type="entry name" value="D12N6MTFRASE"/>
</dbReference>
<evidence type="ECO:0000256" key="6">
    <source>
        <dbReference type="ARBA" id="ARBA00047942"/>
    </source>
</evidence>
<comment type="similarity">
    <text evidence="1">Belongs to the N(4)/N(6)-methyltransferase family.</text>
</comment>
<dbReference type="GO" id="GO:1904047">
    <property type="term" value="F:S-adenosyl-L-methionine binding"/>
    <property type="evidence" value="ECO:0007669"/>
    <property type="project" value="TreeGrafter"/>
</dbReference>
<keyword evidence="4" id="KW-0808">Transferase</keyword>
<evidence type="ECO:0000256" key="4">
    <source>
        <dbReference type="ARBA" id="ARBA00022679"/>
    </source>
</evidence>
<dbReference type="Gene3D" id="1.10.1020.10">
    <property type="entry name" value="Adenine-specific Methyltransferase, Domain 2"/>
    <property type="match status" value="1"/>
</dbReference>
<dbReference type="PIRSF" id="PIRSF036638">
    <property type="entry name" value="M_m6A_StsI"/>
    <property type="match status" value="1"/>
</dbReference>
<dbReference type="PROSITE" id="PS00092">
    <property type="entry name" value="N6_MTASE"/>
    <property type="match status" value="1"/>
</dbReference>
<dbReference type="EMBL" id="WMZA01000003">
    <property type="protein sequence ID" value="MTR63099.1"/>
    <property type="molecule type" value="Genomic_DNA"/>
</dbReference>
<dbReference type="InterPro" id="IPR023095">
    <property type="entry name" value="Ade_MeTrfase_dom_2"/>
</dbReference>
<dbReference type="InterPro" id="IPR012327">
    <property type="entry name" value="MeTrfase_D12"/>
</dbReference>
<dbReference type="PANTHER" id="PTHR30481:SF3">
    <property type="entry name" value="DNA ADENINE METHYLASE"/>
    <property type="match status" value="1"/>
</dbReference>
<dbReference type="PANTHER" id="PTHR30481">
    <property type="entry name" value="DNA ADENINE METHYLASE"/>
    <property type="match status" value="1"/>
</dbReference>
<dbReference type="InterPro" id="IPR029063">
    <property type="entry name" value="SAM-dependent_MTases_sf"/>
</dbReference>
<dbReference type="InterPro" id="IPR012186">
    <property type="entry name" value="Ade-mod_methylase_MStsI"/>
</dbReference>
<comment type="catalytic activity">
    <reaction evidence="6">
        <text>a 2'-deoxyadenosine in DNA + S-adenosyl-L-methionine = an N(6)-methyl-2'-deoxyadenosine in DNA + S-adenosyl-L-homocysteine + H(+)</text>
        <dbReference type="Rhea" id="RHEA:15197"/>
        <dbReference type="Rhea" id="RHEA-COMP:12418"/>
        <dbReference type="Rhea" id="RHEA-COMP:12419"/>
        <dbReference type="ChEBI" id="CHEBI:15378"/>
        <dbReference type="ChEBI" id="CHEBI:57856"/>
        <dbReference type="ChEBI" id="CHEBI:59789"/>
        <dbReference type="ChEBI" id="CHEBI:90615"/>
        <dbReference type="ChEBI" id="CHEBI:90616"/>
        <dbReference type="EC" id="2.1.1.72"/>
    </reaction>
</comment>
<organism evidence="7 8">
    <name type="scientific">Streptococcus parasanguinis</name>
    <dbReference type="NCBI Taxonomy" id="1318"/>
    <lineage>
        <taxon>Bacteria</taxon>
        <taxon>Bacillati</taxon>
        <taxon>Bacillota</taxon>
        <taxon>Bacilli</taxon>
        <taxon>Lactobacillales</taxon>
        <taxon>Streptococcaceae</taxon>
        <taxon>Streptococcus</taxon>
    </lineage>
</organism>
<comment type="caution">
    <text evidence="7">The sequence shown here is derived from an EMBL/GenBank/DDBJ whole genome shotgun (WGS) entry which is preliminary data.</text>
</comment>
<gene>
    <name evidence="7" type="ORF">GMC80_07135</name>
</gene>
<dbReference type="GO" id="GO:0009007">
    <property type="term" value="F:site-specific DNA-methyltransferase (adenine-specific) activity"/>
    <property type="evidence" value="ECO:0007669"/>
    <property type="project" value="UniProtKB-EC"/>
</dbReference>
<proteinExistence type="inferred from homology"/>
<keyword evidence="5" id="KW-0949">S-adenosyl-L-methionine</keyword>
<accession>A0A6L6LG42</accession>
<evidence type="ECO:0000256" key="2">
    <source>
        <dbReference type="ARBA" id="ARBA00011900"/>
    </source>
</evidence>